<comment type="caution">
    <text evidence="1">The sequence shown here is derived from an EMBL/GenBank/DDBJ whole genome shotgun (WGS) entry which is preliminary data.</text>
</comment>
<organism evidence="1 2">
    <name type="scientific">Yinghuangia soli</name>
    <dbReference type="NCBI Taxonomy" id="2908204"/>
    <lineage>
        <taxon>Bacteria</taxon>
        <taxon>Bacillati</taxon>
        <taxon>Actinomycetota</taxon>
        <taxon>Actinomycetes</taxon>
        <taxon>Kitasatosporales</taxon>
        <taxon>Streptomycetaceae</taxon>
        <taxon>Yinghuangia</taxon>
    </lineage>
</organism>
<name>A0AA41PWY6_9ACTN</name>
<accession>A0AA41PWY6</accession>
<dbReference type="RefSeq" id="WP_235051551.1">
    <property type="nucleotide sequence ID" value="NZ_JAKFHA010000004.1"/>
</dbReference>
<proteinExistence type="predicted"/>
<evidence type="ECO:0000313" key="1">
    <source>
        <dbReference type="EMBL" id="MCF2527395.1"/>
    </source>
</evidence>
<dbReference type="EMBL" id="JAKFHA010000004">
    <property type="protein sequence ID" value="MCF2527395.1"/>
    <property type="molecule type" value="Genomic_DNA"/>
</dbReference>
<dbReference type="AlphaFoldDB" id="A0AA41PWY6"/>
<sequence>MIYLVYRMRLTERSRRDQKAFWSWLEERERWFYRDLPMVREVRWFYSVVGDVYVLENWAAFEDEAAWGAYRAALAGLKADGGWEAERVTQDDWWEFLDTRIVTDPPVPVGFRAAT</sequence>
<evidence type="ECO:0000313" key="2">
    <source>
        <dbReference type="Proteomes" id="UP001165378"/>
    </source>
</evidence>
<keyword evidence="2" id="KW-1185">Reference proteome</keyword>
<protein>
    <submittedName>
        <fullName evidence="1">Uncharacterized protein</fullName>
    </submittedName>
</protein>
<gene>
    <name evidence="1" type="ORF">LZ495_09245</name>
</gene>
<dbReference type="Proteomes" id="UP001165378">
    <property type="component" value="Unassembled WGS sequence"/>
</dbReference>
<reference evidence="1" key="1">
    <citation type="submission" date="2022-01" db="EMBL/GenBank/DDBJ databases">
        <title>Genome-Based Taxonomic Classification of the Phylum Actinobacteria.</title>
        <authorList>
            <person name="Gao Y."/>
        </authorList>
    </citation>
    <scope>NUCLEOTIDE SEQUENCE</scope>
    <source>
        <strain evidence="1">KLBMP 8922</strain>
    </source>
</reference>